<dbReference type="SUPFAM" id="SSF52009">
    <property type="entry name" value="Phosphohistidine domain"/>
    <property type="match status" value="1"/>
</dbReference>
<proteinExistence type="inferred from homology"/>
<dbReference type="InterPro" id="IPR036618">
    <property type="entry name" value="PtsI_HPr-bd_sf"/>
</dbReference>
<accession>A0A9X2CK15</accession>
<dbReference type="InterPro" id="IPR006318">
    <property type="entry name" value="PTS_EI-like"/>
</dbReference>
<evidence type="ECO:0000259" key="20">
    <source>
        <dbReference type="Pfam" id="PF00391"/>
    </source>
</evidence>
<comment type="caution">
    <text evidence="23">The sequence shown here is derived from an EMBL/GenBank/DDBJ whole genome shotgun (WGS) entry which is preliminary data.</text>
</comment>
<evidence type="ECO:0000256" key="1">
    <source>
        <dbReference type="ARBA" id="ARBA00000683"/>
    </source>
</evidence>
<dbReference type="InterPro" id="IPR000121">
    <property type="entry name" value="PEP_util_C"/>
</dbReference>
<keyword evidence="7 16" id="KW-0813">Transport</keyword>
<keyword evidence="24" id="KW-1185">Reference proteome</keyword>
<dbReference type="GO" id="GO:0009401">
    <property type="term" value="P:phosphoenolpyruvate-dependent sugar phosphotransferase system"/>
    <property type="evidence" value="ECO:0007669"/>
    <property type="project" value="UniProtKB-KW"/>
</dbReference>
<comment type="catalytic activity">
    <reaction evidence="1 16">
        <text>L-histidyl-[protein] + phosphoenolpyruvate = N(pros)-phospho-L-histidyl-[protein] + pyruvate</text>
        <dbReference type="Rhea" id="RHEA:23880"/>
        <dbReference type="Rhea" id="RHEA-COMP:9745"/>
        <dbReference type="Rhea" id="RHEA-COMP:9746"/>
        <dbReference type="ChEBI" id="CHEBI:15361"/>
        <dbReference type="ChEBI" id="CHEBI:29979"/>
        <dbReference type="ChEBI" id="CHEBI:58702"/>
        <dbReference type="ChEBI" id="CHEBI:64837"/>
        <dbReference type="EC" id="2.7.3.9"/>
    </reaction>
</comment>
<evidence type="ECO:0000256" key="7">
    <source>
        <dbReference type="ARBA" id="ARBA00022448"/>
    </source>
</evidence>
<dbReference type="PROSITE" id="PS00370">
    <property type="entry name" value="PEP_ENZYMES_PHOS_SITE"/>
    <property type="match status" value="1"/>
</dbReference>
<dbReference type="Pfam" id="PF00391">
    <property type="entry name" value="PEP-utilizers"/>
    <property type="match status" value="1"/>
</dbReference>
<evidence type="ECO:0000256" key="8">
    <source>
        <dbReference type="ARBA" id="ARBA00022490"/>
    </source>
</evidence>
<evidence type="ECO:0000256" key="19">
    <source>
        <dbReference type="PIRSR" id="PIRSR000732-3"/>
    </source>
</evidence>
<dbReference type="InterPro" id="IPR008731">
    <property type="entry name" value="PTS_EIN"/>
</dbReference>
<feature type="domain" description="Phosphotransferase system enzyme I N-terminal" evidence="22">
    <location>
        <begin position="4"/>
        <end position="125"/>
    </location>
</feature>
<dbReference type="EMBL" id="JAKIKP010000004">
    <property type="protein sequence ID" value="MCL1142636.1"/>
    <property type="molecule type" value="Genomic_DNA"/>
</dbReference>
<evidence type="ECO:0000256" key="3">
    <source>
        <dbReference type="ARBA" id="ARBA00004496"/>
    </source>
</evidence>
<feature type="active site" description="Proton donor" evidence="17">
    <location>
        <position position="502"/>
    </location>
</feature>
<dbReference type="PIRSF" id="PIRSF000732">
    <property type="entry name" value="PTS_enzyme_I"/>
    <property type="match status" value="1"/>
</dbReference>
<keyword evidence="14 16" id="KW-0460">Magnesium</keyword>
<keyword evidence="9 16" id="KW-0762">Sugar transport</keyword>
<dbReference type="Gene3D" id="1.10.274.10">
    <property type="entry name" value="PtsI, HPr-binding domain"/>
    <property type="match status" value="1"/>
</dbReference>
<evidence type="ECO:0000256" key="15">
    <source>
        <dbReference type="ARBA" id="ARBA00033235"/>
    </source>
</evidence>
<feature type="active site" description="Tele-phosphohistidine intermediate" evidence="17">
    <location>
        <position position="188"/>
    </location>
</feature>
<dbReference type="InterPro" id="IPR036637">
    <property type="entry name" value="Phosphohistidine_dom_sf"/>
</dbReference>
<evidence type="ECO:0000256" key="10">
    <source>
        <dbReference type="ARBA" id="ARBA00022679"/>
    </source>
</evidence>
<feature type="binding site" evidence="18">
    <location>
        <position position="465"/>
    </location>
    <ligand>
        <name>phosphoenolpyruvate</name>
        <dbReference type="ChEBI" id="CHEBI:58702"/>
    </ligand>
</feature>
<dbReference type="RefSeq" id="WP_248995312.1">
    <property type="nucleotide sequence ID" value="NZ_JAKIKP010000004.1"/>
</dbReference>
<organism evidence="23 24">
    <name type="scientific">Shewanella gaetbuli</name>
    <dbReference type="NCBI Taxonomy" id="220752"/>
    <lineage>
        <taxon>Bacteria</taxon>
        <taxon>Pseudomonadati</taxon>
        <taxon>Pseudomonadota</taxon>
        <taxon>Gammaproteobacteria</taxon>
        <taxon>Alteromonadales</taxon>
        <taxon>Shewanellaceae</taxon>
        <taxon>Shewanella</taxon>
    </lineage>
</organism>
<feature type="domain" description="PEP-utilising enzyme mobile" evidence="20">
    <location>
        <begin position="152"/>
        <end position="219"/>
    </location>
</feature>
<dbReference type="InterPro" id="IPR040442">
    <property type="entry name" value="Pyrv_kinase-like_dom_sf"/>
</dbReference>
<feature type="binding site" evidence="19">
    <location>
        <position position="455"/>
    </location>
    <ligand>
        <name>Mg(2+)</name>
        <dbReference type="ChEBI" id="CHEBI:18420"/>
    </ligand>
</feature>
<dbReference type="EC" id="2.7.3.9" evidence="5 16"/>
<dbReference type="InterPro" id="IPR018274">
    <property type="entry name" value="PEP_util_AS"/>
</dbReference>
<dbReference type="Pfam" id="PF02896">
    <property type="entry name" value="PEP-utilizers_C"/>
    <property type="match status" value="1"/>
</dbReference>
<keyword evidence="11 16" id="KW-0598">Phosphotransferase system</keyword>
<dbReference type="PRINTS" id="PR01736">
    <property type="entry name" value="PHPHTRNFRASE"/>
</dbReference>
<feature type="binding site" evidence="19">
    <location>
        <position position="431"/>
    </location>
    <ligand>
        <name>Mg(2+)</name>
        <dbReference type="ChEBI" id="CHEBI:18420"/>
    </ligand>
</feature>
<evidence type="ECO:0000256" key="17">
    <source>
        <dbReference type="PIRSR" id="PIRSR000732-1"/>
    </source>
</evidence>
<evidence type="ECO:0000256" key="13">
    <source>
        <dbReference type="ARBA" id="ARBA00022777"/>
    </source>
</evidence>
<dbReference type="InterPro" id="IPR008279">
    <property type="entry name" value="PEP-util_enz_mobile_dom"/>
</dbReference>
<gene>
    <name evidence="23" type="primary">ptsP</name>
    <name evidence="23" type="ORF">L2672_08040</name>
</gene>
<feature type="binding site" evidence="18">
    <location>
        <position position="333"/>
    </location>
    <ligand>
        <name>phosphoenolpyruvate</name>
        <dbReference type="ChEBI" id="CHEBI:58702"/>
    </ligand>
</feature>
<keyword evidence="8 16" id="KW-0963">Cytoplasm</keyword>
<comment type="subcellular location">
    <subcellularLocation>
        <location evidence="3 16">Cytoplasm</location>
    </subcellularLocation>
</comment>
<dbReference type="Proteomes" id="UP001139333">
    <property type="component" value="Unassembled WGS sequence"/>
</dbReference>
<feature type="domain" description="PEP-utilising enzyme C-terminal" evidence="21">
    <location>
        <begin position="254"/>
        <end position="539"/>
    </location>
</feature>
<dbReference type="InterPro" id="IPR023151">
    <property type="entry name" value="PEP_util_CS"/>
</dbReference>
<dbReference type="GO" id="GO:0008965">
    <property type="term" value="F:phosphoenolpyruvate-protein phosphotransferase activity"/>
    <property type="evidence" value="ECO:0007669"/>
    <property type="project" value="UniProtKB-EC"/>
</dbReference>
<evidence type="ECO:0000256" key="12">
    <source>
        <dbReference type="ARBA" id="ARBA00022723"/>
    </source>
</evidence>
<comment type="function">
    <text evidence="16">General (non sugar-specific) component of the phosphoenolpyruvate-dependent sugar phosphotransferase system (sugar PTS). This major carbohydrate active-transport system catalyzes the phosphorylation of incoming sugar substrates concomitantly with their translocation across the cell membrane. Enzyme I transfers the phosphoryl group from phosphoenolpyruvate (PEP) to the phosphoryl carrier protein (HPr).</text>
</comment>
<dbReference type="Gene3D" id="3.50.30.10">
    <property type="entry name" value="Phosphohistidine domain"/>
    <property type="match status" value="1"/>
</dbReference>
<protein>
    <recommendedName>
        <fullName evidence="6 16">Phosphoenolpyruvate-protein phosphotransferase</fullName>
        <ecNumber evidence="5 16">2.7.3.9</ecNumber>
    </recommendedName>
    <alternativeName>
        <fullName evidence="15 16">Phosphotransferase system, enzyme I</fullName>
    </alternativeName>
</protein>
<evidence type="ECO:0000256" key="5">
    <source>
        <dbReference type="ARBA" id="ARBA00012232"/>
    </source>
</evidence>
<evidence type="ECO:0000256" key="18">
    <source>
        <dbReference type="PIRSR" id="PIRSR000732-2"/>
    </source>
</evidence>
<dbReference type="InterPro" id="IPR015813">
    <property type="entry name" value="Pyrv/PenolPyrv_kinase-like_dom"/>
</dbReference>
<dbReference type="GO" id="GO:0046872">
    <property type="term" value="F:metal ion binding"/>
    <property type="evidence" value="ECO:0007669"/>
    <property type="project" value="UniProtKB-KW"/>
</dbReference>
<sequence length="568" mass="62643">MQVNGIVVSTGIALGKALKLTTQPQNLDLRLLPVSSIESEANHLHQAIQKLITYLTNCQSKVSPDCDNFQLIDADILLLQDDELIDEMLSHIRQYRVTAGVAIDRVFTEQAQALENIDDPYLANRGKDIRVLGKRLITTLQGNSQLDLTQITQDTILLADELTPADFAILPLNYIKGIVLESGGLTSHTAILARSARIPALLNCQWRAKKIKISNGQNLALNSIDGQLITAPTEQQLTQLKQQQSEYLAHLEALQAYKNLPSETLDGHKITLRANVGNLNEISSLMEVGADGIGLFRTEFLLINTDTIPNEEQQYQIYCDALHSLNGQQLTIRTFDIGADKDIPFLNQALEENPALGVRGIRYSLLHPKMFIQQIKAILRAAAHGNIRLMFPMICQLEELNQVFKLIDQAKTQLQQGNIVFGIVEYGIVVETPAAVLNLSSMLAQLDFVSIGSNDLTQYTLAADRTNPQLVSDYPPLSPAVIKLISMTIEQCKLLDVKVCLCGELGGNNKVLPLLVGMGIDELSLNPSNLLAVKARLVKGNYRAFCQHADQIKSLSTIDSIDQAINQF</sequence>
<comment type="cofactor">
    <cofactor evidence="2 16 19">
        <name>Mg(2+)</name>
        <dbReference type="ChEBI" id="CHEBI:18420"/>
    </cofactor>
</comment>
<feature type="binding site" evidence="18">
    <location>
        <begin position="454"/>
        <end position="455"/>
    </location>
    <ligand>
        <name>phosphoenolpyruvate</name>
        <dbReference type="ChEBI" id="CHEBI:58702"/>
    </ligand>
</feature>
<dbReference type="Pfam" id="PF05524">
    <property type="entry name" value="PEP-utilisers_N"/>
    <property type="match status" value="1"/>
</dbReference>
<evidence type="ECO:0000259" key="22">
    <source>
        <dbReference type="Pfam" id="PF05524"/>
    </source>
</evidence>
<keyword evidence="12 16" id="KW-0479">Metal-binding</keyword>
<dbReference type="AlphaFoldDB" id="A0A9X2CK15"/>
<evidence type="ECO:0000256" key="2">
    <source>
        <dbReference type="ARBA" id="ARBA00001946"/>
    </source>
</evidence>
<evidence type="ECO:0000259" key="21">
    <source>
        <dbReference type="Pfam" id="PF02896"/>
    </source>
</evidence>
<name>A0A9X2CK15_9GAMM</name>
<evidence type="ECO:0000256" key="11">
    <source>
        <dbReference type="ARBA" id="ARBA00022683"/>
    </source>
</evidence>
<evidence type="ECO:0000256" key="6">
    <source>
        <dbReference type="ARBA" id="ARBA00016544"/>
    </source>
</evidence>
<evidence type="ECO:0000256" key="16">
    <source>
        <dbReference type="PIRNR" id="PIRNR000732"/>
    </source>
</evidence>
<dbReference type="SUPFAM" id="SSF51621">
    <property type="entry name" value="Phosphoenolpyruvate/pyruvate domain"/>
    <property type="match status" value="1"/>
</dbReference>
<comment type="similarity">
    <text evidence="4 16">Belongs to the PEP-utilizing enzyme family.</text>
</comment>
<dbReference type="GO" id="GO:0005737">
    <property type="term" value="C:cytoplasm"/>
    <property type="evidence" value="ECO:0007669"/>
    <property type="project" value="UniProtKB-SubCell"/>
</dbReference>
<keyword evidence="13 16" id="KW-0418">Kinase</keyword>
<evidence type="ECO:0000313" key="23">
    <source>
        <dbReference type="EMBL" id="MCL1142636.1"/>
    </source>
</evidence>
<evidence type="ECO:0000256" key="9">
    <source>
        <dbReference type="ARBA" id="ARBA00022597"/>
    </source>
</evidence>
<dbReference type="PANTHER" id="PTHR46244:SF6">
    <property type="entry name" value="PHOSPHOENOLPYRUVATE-PROTEIN PHOSPHOTRANSFERASE"/>
    <property type="match status" value="1"/>
</dbReference>
<dbReference type="InterPro" id="IPR050499">
    <property type="entry name" value="PEP-utilizing_PTS_enzyme"/>
</dbReference>
<dbReference type="SUPFAM" id="SSF47831">
    <property type="entry name" value="Enzyme I of the PEP:sugar phosphotransferase system HPr-binding (sub)domain"/>
    <property type="match status" value="1"/>
</dbReference>
<evidence type="ECO:0000256" key="4">
    <source>
        <dbReference type="ARBA" id="ARBA00007837"/>
    </source>
</evidence>
<dbReference type="PANTHER" id="PTHR46244">
    <property type="entry name" value="PHOSPHOENOLPYRUVATE-PROTEIN PHOSPHOTRANSFERASE"/>
    <property type="match status" value="1"/>
</dbReference>
<feature type="binding site" evidence="18">
    <location>
        <position position="297"/>
    </location>
    <ligand>
        <name>phosphoenolpyruvate</name>
        <dbReference type="ChEBI" id="CHEBI:58702"/>
    </ligand>
</feature>
<dbReference type="GO" id="GO:0016301">
    <property type="term" value="F:kinase activity"/>
    <property type="evidence" value="ECO:0007669"/>
    <property type="project" value="UniProtKB-KW"/>
</dbReference>
<dbReference type="Gene3D" id="3.20.20.60">
    <property type="entry name" value="Phosphoenolpyruvate-binding domains"/>
    <property type="match status" value="1"/>
</dbReference>
<keyword evidence="10 16" id="KW-0808">Transferase</keyword>
<dbReference type="NCBIfam" id="TIGR01417">
    <property type="entry name" value="PTS_I_fam"/>
    <property type="match status" value="1"/>
</dbReference>
<evidence type="ECO:0000313" key="24">
    <source>
        <dbReference type="Proteomes" id="UP001139333"/>
    </source>
</evidence>
<evidence type="ECO:0000256" key="14">
    <source>
        <dbReference type="ARBA" id="ARBA00022842"/>
    </source>
</evidence>
<reference evidence="23" key="1">
    <citation type="submission" date="2022-01" db="EMBL/GenBank/DDBJ databases">
        <title>Whole genome-based taxonomy of the Shewanellaceae.</title>
        <authorList>
            <person name="Martin-Rodriguez A.J."/>
        </authorList>
    </citation>
    <scope>NUCLEOTIDE SEQUENCE</scope>
    <source>
        <strain evidence="23">DSM 16422</strain>
    </source>
</reference>
<dbReference type="PROSITE" id="PS00742">
    <property type="entry name" value="PEP_ENZYMES_2"/>
    <property type="match status" value="1"/>
</dbReference>
<dbReference type="InterPro" id="IPR024692">
    <property type="entry name" value="PTS_EI"/>
</dbReference>